<keyword evidence="1" id="KW-0812">Transmembrane</keyword>
<proteinExistence type="predicted"/>
<dbReference type="PANTHER" id="PTHR40465">
    <property type="entry name" value="CHROMOSOME 1, WHOLE GENOME SHOTGUN SEQUENCE"/>
    <property type="match status" value="1"/>
</dbReference>
<dbReference type="EMBL" id="ML178820">
    <property type="protein sequence ID" value="TFL03401.1"/>
    <property type="molecule type" value="Genomic_DNA"/>
</dbReference>
<protein>
    <submittedName>
        <fullName evidence="2">Uncharacterized protein</fullName>
    </submittedName>
</protein>
<accession>A0A5C3QS90</accession>
<keyword evidence="1" id="KW-0472">Membrane</keyword>
<dbReference type="PANTHER" id="PTHR40465:SF1">
    <property type="entry name" value="DUF6534 DOMAIN-CONTAINING PROTEIN"/>
    <property type="match status" value="1"/>
</dbReference>
<keyword evidence="1" id="KW-1133">Transmembrane helix</keyword>
<dbReference type="OrthoDB" id="3231781at2759"/>
<evidence type="ECO:0000256" key="1">
    <source>
        <dbReference type="SAM" id="Phobius"/>
    </source>
</evidence>
<sequence>MAPTYNETKVLERIDNQHFYNINLGPFLAALAFQMFMMGVLTLQCWTYFETMASTDTKWHRWLVVTMFVTGAIQTATDFEIMYATFVTGFGRILYWDKFHWTLTYELA</sequence>
<evidence type="ECO:0000313" key="3">
    <source>
        <dbReference type="Proteomes" id="UP000305067"/>
    </source>
</evidence>
<evidence type="ECO:0000313" key="2">
    <source>
        <dbReference type="EMBL" id="TFL03401.1"/>
    </source>
</evidence>
<organism evidence="2 3">
    <name type="scientific">Pterulicium gracile</name>
    <dbReference type="NCBI Taxonomy" id="1884261"/>
    <lineage>
        <taxon>Eukaryota</taxon>
        <taxon>Fungi</taxon>
        <taxon>Dikarya</taxon>
        <taxon>Basidiomycota</taxon>
        <taxon>Agaricomycotina</taxon>
        <taxon>Agaricomycetes</taxon>
        <taxon>Agaricomycetidae</taxon>
        <taxon>Agaricales</taxon>
        <taxon>Pleurotineae</taxon>
        <taxon>Pterulaceae</taxon>
        <taxon>Pterulicium</taxon>
    </lineage>
</organism>
<name>A0A5C3QS90_9AGAR</name>
<feature type="transmembrane region" description="Helical" evidence="1">
    <location>
        <begin position="27"/>
        <end position="49"/>
    </location>
</feature>
<gene>
    <name evidence="2" type="ORF">BDV98DRAFT_383425</name>
</gene>
<keyword evidence="3" id="KW-1185">Reference proteome</keyword>
<dbReference type="AlphaFoldDB" id="A0A5C3QS90"/>
<dbReference type="Proteomes" id="UP000305067">
    <property type="component" value="Unassembled WGS sequence"/>
</dbReference>
<reference evidence="2 3" key="1">
    <citation type="journal article" date="2019" name="Nat. Ecol. Evol.">
        <title>Megaphylogeny resolves global patterns of mushroom evolution.</title>
        <authorList>
            <person name="Varga T."/>
            <person name="Krizsan K."/>
            <person name="Foldi C."/>
            <person name="Dima B."/>
            <person name="Sanchez-Garcia M."/>
            <person name="Sanchez-Ramirez S."/>
            <person name="Szollosi G.J."/>
            <person name="Szarkandi J.G."/>
            <person name="Papp V."/>
            <person name="Albert L."/>
            <person name="Andreopoulos W."/>
            <person name="Angelini C."/>
            <person name="Antonin V."/>
            <person name="Barry K.W."/>
            <person name="Bougher N.L."/>
            <person name="Buchanan P."/>
            <person name="Buyck B."/>
            <person name="Bense V."/>
            <person name="Catcheside P."/>
            <person name="Chovatia M."/>
            <person name="Cooper J."/>
            <person name="Damon W."/>
            <person name="Desjardin D."/>
            <person name="Finy P."/>
            <person name="Geml J."/>
            <person name="Haridas S."/>
            <person name="Hughes K."/>
            <person name="Justo A."/>
            <person name="Karasinski D."/>
            <person name="Kautmanova I."/>
            <person name="Kiss B."/>
            <person name="Kocsube S."/>
            <person name="Kotiranta H."/>
            <person name="LaButti K.M."/>
            <person name="Lechner B.E."/>
            <person name="Liimatainen K."/>
            <person name="Lipzen A."/>
            <person name="Lukacs Z."/>
            <person name="Mihaltcheva S."/>
            <person name="Morgado L.N."/>
            <person name="Niskanen T."/>
            <person name="Noordeloos M.E."/>
            <person name="Ohm R.A."/>
            <person name="Ortiz-Santana B."/>
            <person name="Ovrebo C."/>
            <person name="Racz N."/>
            <person name="Riley R."/>
            <person name="Savchenko A."/>
            <person name="Shiryaev A."/>
            <person name="Soop K."/>
            <person name="Spirin V."/>
            <person name="Szebenyi C."/>
            <person name="Tomsovsky M."/>
            <person name="Tulloss R.E."/>
            <person name="Uehling J."/>
            <person name="Grigoriev I.V."/>
            <person name="Vagvolgyi C."/>
            <person name="Papp T."/>
            <person name="Martin F.M."/>
            <person name="Miettinen O."/>
            <person name="Hibbett D.S."/>
            <person name="Nagy L.G."/>
        </authorList>
    </citation>
    <scope>NUCLEOTIDE SEQUENCE [LARGE SCALE GENOMIC DNA]</scope>
    <source>
        <strain evidence="2 3">CBS 309.79</strain>
    </source>
</reference>